<comment type="caution">
    <text evidence="4">The sequence shown here is derived from an EMBL/GenBank/DDBJ whole genome shotgun (WGS) entry which is preliminary data.</text>
</comment>
<dbReference type="GO" id="GO:0006270">
    <property type="term" value="P:DNA replication initiation"/>
    <property type="evidence" value="ECO:0007669"/>
    <property type="project" value="InterPro"/>
</dbReference>
<comment type="similarity">
    <text evidence="1">Belongs to the initiator RepB protein family.</text>
</comment>
<dbReference type="RefSeq" id="WP_069854304.1">
    <property type="nucleotide sequence ID" value="NZ_LNPX01000004.1"/>
</dbReference>
<feature type="region of interest" description="Disordered" evidence="2">
    <location>
        <begin position="229"/>
        <end position="265"/>
    </location>
</feature>
<feature type="compositionally biased region" description="Basic and acidic residues" evidence="2">
    <location>
        <begin position="255"/>
        <end position="265"/>
    </location>
</feature>
<dbReference type="InterPro" id="IPR036390">
    <property type="entry name" value="WH_DNA-bd_sf"/>
</dbReference>
<reference evidence="5" key="1">
    <citation type="submission" date="2015-11" db="EMBL/GenBank/DDBJ databases">
        <title>Genomic diversity of Staphylococcus saprophyticus strains from urinary tract infections, animal surfaces, and fermented foods.</title>
        <authorList>
            <person name="Wolfe B.E."/>
        </authorList>
    </citation>
    <scope>NUCLEOTIDE SEQUENCE [LARGE SCALE GENOMIC DNA]</scope>
    <source>
        <strain evidence="5">738_7</strain>
    </source>
</reference>
<dbReference type="Proteomes" id="UP000095464">
    <property type="component" value="Unassembled WGS sequence"/>
</dbReference>
<evidence type="ECO:0000313" key="5">
    <source>
        <dbReference type="Proteomes" id="UP000095464"/>
    </source>
</evidence>
<evidence type="ECO:0000259" key="3">
    <source>
        <dbReference type="Pfam" id="PF01051"/>
    </source>
</evidence>
<dbReference type="InterPro" id="IPR036388">
    <property type="entry name" value="WH-like_DNA-bd_sf"/>
</dbReference>
<accession>A0AAP7IFV7</accession>
<evidence type="ECO:0000256" key="1">
    <source>
        <dbReference type="ARBA" id="ARBA00038283"/>
    </source>
</evidence>
<sequence length="285" mass="34457">MPGETVIYRNEMNLVPLRKFTPIEIDLFFAMCNKLKQQDANKLKLSFDELKSLSNYSHEQRNIQRFINDLENVYTKILQLTYRYEDEKKIKRFVLFHHYEIDKEERYLEIATNPRFKYILNNMTKDFTKFELREITKLKSSYSKNAFRLLKQFKHTGYVVFTIDDFKSRFDIPKSYRMTDINKNVLTPIATELENVFSNLQINKVKAKKGRKIEKIEFTFTPEKRINLKNQSQGNKNKNVKSKEMTPEWLTNPEKYQENEKQDNSAEFFEERRKFLDELKQKSQE</sequence>
<dbReference type="GO" id="GO:0003887">
    <property type="term" value="F:DNA-directed DNA polymerase activity"/>
    <property type="evidence" value="ECO:0007669"/>
    <property type="project" value="InterPro"/>
</dbReference>
<protein>
    <submittedName>
        <fullName evidence="4">Replication protein Rep</fullName>
    </submittedName>
</protein>
<dbReference type="EMBL" id="LNPX01000004">
    <property type="protein sequence ID" value="OEK58904.1"/>
    <property type="molecule type" value="Genomic_DNA"/>
</dbReference>
<dbReference type="SUPFAM" id="SSF46785">
    <property type="entry name" value="Winged helix' DNA-binding domain"/>
    <property type="match status" value="2"/>
</dbReference>
<dbReference type="Pfam" id="PF21205">
    <property type="entry name" value="Rep3_C"/>
    <property type="match status" value="1"/>
</dbReference>
<evidence type="ECO:0000256" key="2">
    <source>
        <dbReference type="SAM" id="MobiDB-lite"/>
    </source>
</evidence>
<dbReference type="Pfam" id="PF01051">
    <property type="entry name" value="Rep3_N"/>
    <property type="match status" value="1"/>
</dbReference>
<dbReference type="InterPro" id="IPR000525">
    <property type="entry name" value="Initiator_Rep_WH1"/>
</dbReference>
<evidence type="ECO:0000313" key="4">
    <source>
        <dbReference type="EMBL" id="OEK58904.1"/>
    </source>
</evidence>
<proteinExistence type="inferred from homology"/>
<gene>
    <name evidence="4" type="ORF">ASS94_00855</name>
</gene>
<name>A0AAP7IFV7_9STAP</name>
<feature type="domain" description="Initiator Rep protein WH1" evidence="3">
    <location>
        <begin position="6"/>
        <end position="151"/>
    </location>
</feature>
<dbReference type="AlphaFoldDB" id="A0AAP7IFV7"/>
<organism evidence="4 5">
    <name type="scientific">Staphylococcus equorum</name>
    <dbReference type="NCBI Taxonomy" id="246432"/>
    <lineage>
        <taxon>Bacteria</taxon>
        <taxon>Bacillati</taxon>
        <taxon>Bacillota</taxon>
        <taxon>Bacilli</taxon>
        <taxon>Bacillales</taxon>
        <taxon>Staphylococcaceae</taxon>
        <taxon>Staphylococcus</taxon>
    </lineage>
</organism>
<dbReference type="Gene3D" id="1.10.10.10">
    <property type="entry name" value="Winged helix-like DNA-binding domain superfamily/Winged helix DNA-binding domain"/>
    <property type="match status" value="2"/>
</dbReference>